<gene>
    <name evidence="7" type="ORF">CesoFtcFv8_008021</name>
</gene>
<proteinExistence type="predicted"/>
<dbReference type="SUPFAM" id="SSF57716">
    <property type="entry name" value="Glucocorticoid receptor-like (DNA-binding domain)"/>
    <property type="match status" value="2"/>
</dbReference>
<dbReference type="EMBL" id="JAULUE010002051">
    <property type="protein sequence ID" value="KAK5902800.1"/>
    <property type="molecule type" value="Genomic_DNA"/>
</dbReference>
<accession>A0AAN8CFD2</accession>
<evidence type="ECO:0000313" key="8">
    <source>
        <dbReference type="Proteomes" id="UP001335648"/>
    </source>
</evidence>
<feature type="compositionally biased region" description="Pro residues" evidence="5">
    <location>
        <begin position="37"/>
        <end position="50"/>
    </location>
</feature>
<dbReference type="SMART" id="SM00132">
    <property type="entry name" value="LIM"/>
    <property type="match status" value="1"/>
</dbReference>
<feature type="compositionally biased region" description="Polar residues" evidence="5">
    <location>
        <begin position="150"/>
        <end position="165"/>
    </location>
</feature>
<feature type="domain" description="LIM zinc-binding" evidence="6">
    <location>
        <begin position="265"/>
        <end position="327"/>
    </location>
</feature>
<keyword evidence="3 4" id="KW-0440">LIM domain</keyword>
<dbReference type="Gene3D" id="2.10.110.10">
    <property type="entry name" value="Cysteine Rich Protein"/>
    <property type="match status" value="1"/>
</dbReference>
<evidence type="ECO:0000259" key="6">
    <source>
        <dbReference type="PROSITE" id="PS50023"/>
    </source>
</evidence>
<sequence>MLPVQRTAQGLPARERRLGRSRKERADLLASMCPGSNKPPPPPPPPPLPPISKSQVELPTSSCPSLSPSPPPSSSVSQSPSVYPVVHPVPEPTAQTGFSSSHTDSEQISSPVVDSSSCHNNTSEALSSSCSETGCEHGHSRSSSRHASSPHNQNYEGKSPSSWKNLKTEQKKSCKSAQLDTNDPIKCNGSNTMETPNTIKKSIVRSESCPTGAPRYMKERTVGKVSSIIDAKAQKLAVLYETDHRPNAAPCVLYKDFAPGLGGSDVCHFCTKRVYVMERLSAEGYFFHRECFRCDICNSTLRLGGYIYDSEDGKFYCKMHYAQRQSSDHMRRFRRRIEDQSHVPPPRRWAAGATRRQTACRCTPQVGR</sequence>
<feature type="compositionally biased region" description="Polar residues" evidence="5">
    <location>
        <begin position="93"/>
        <end position="132"/>
    </location>
</feature>
<keyword evidence="2 4" id="KW-0862">Zinc</keyword>
<reference evidence="7 8" key="1">
    <citation type="journal article" date="2023" name="Mol. Biol. Evol.">
        <title>Genomics of Secondarily Temperate Adaptation in the Only Non-Antarctic Icefish.</title>
        <authorList>
            <person name="Rivera-Colon A.G."/>
            <person name="Rayamajhi N."/>
            <person name="Minhas B.F."/>
            <person name="Madrigal G."/>
            <person name="Bilyk K.T."/>
            <person name="Yoon V."/>
            <person name="Hune M."/>
            <person name="Gregory S."/>
            <person name="Cheng C.H.C."/>
            <person name="Catchen J.M."/>
        </authorList>
    </citation>
    <scope>NUCLEOTIDE SEQUENCE [LARGE SCALE GENOMIC DNA]</scope>
    <source>
        <strain evidence="7">JC2023a</strain>
    </source>
</reference>
<feature type="compositionally biased region" description="Low complexity" evidence="5">
    <location>
        <begin position="74"/>
        <end position="88"/>
    </location>
</feature>
<dbReference type="PANTHER" id="PTHR24206">
    <property type="entry name" value="OS06G0237300 PROTEIN"/>
    <property type="match status" value="1"/>
</dbReference>
<dbReference type="GO" id="GO:0046872">
    <property type="term" value="F:metal ion binding"/>
    <property type="evidence" value="ECO:0007669"/>
    <property type="project" value="UniProtKB-KW"/>
</dbReference>
<evidence type="ECO:0000256" key="2">
    <source>
        <dbReference type="ARBA" id="ARBA00022833"/>
    </source>
</evidence>
<dbReference type="Proteomes" id="UP001335648">
    <property type="component" value="Unassembled WGS sequence"/>
</dbReference>
<dbReference type="PROSITE" id="PS00478">
    <property type="entry name" value="LIM_DOMAIN_1"/>
    <property type="match status" value="1"/>
</dbReference>
<keyword evidence="8" id="KW-1185">Reference proteome</keyword>
<name>A0AAN8CFD2_9TELE</name>
<dbReference type="InterPro" id="IPR001781">
    <property type="entry name" value="Znf_LIM"/>
</dbReference>
<dbReference type="CDD" id="cd09439">
    <property type="entry name" value="LIM_Mical"/>
    <property type="match status" value="1"/>
</dbReference>
<evidence type="ECO:0000256" key="5">
    <source>
        <dbReference type="SAM" id="MobiDB-lite"/>
    </source>
</evidence>
<dbReference type="Pfam" id="PF00412">
    <property type="entry name" value="LIM"/>
    <property type="match status" value="1"/>
</dbReference>
<dbReference type="PROSITE" id="PS50023">
    <property type="entry name" value="LIM_DOMAIN_2"/>
    <property type="match status" value="1"/>
</dbReference>
<keyword evidence="1 4" id="KW-0479">Metal-binding</keyword>
<comment type="caution">
    <text evidence="7">The sequence shown here is derived from an EMBL/GenBank/DDBJ whole genome shotgun (WGS) entry which is preliminary data.</text>
</comment>
<evidence type="ECO:0000256" key="1">
    <source>
        <dbReference type="ARBA" id="ARBA00022723"/>
    </source>
</evidence>
<feature type="region of interest" description="Disordered" evidence="5">
    <location>
        <begin position="1"/>
        <end position="177"/>
    </location>
</feature>
<evidence type="ECO:0000256" key="4">
    <source>
        <dbReference type="PROSITE-ProRule" id="PRU00125"/>
    </source>
</evidence>
<evidence type="ECO:0000313" key="7">
    <source>
        <dbReference type="EMBL" id="KAK5902800.1"/>
    </source>
</evidence>
<organism evidence="7 8">
    <name type="scientific">Champsocephalus esox</name>
    <name type="common">pike icefish</name>
    <dbReference type="NCBI Taxonomy" id="159716"/>
    <lineage>
        <taxon>Eukaryota</taxon>
        <taxon>Metazoa</taxon>
        <taxon>Chordata</taxon>
        <taxon>Craniata</taxon>
        <taxon>Vertebrata</taxon>
        <taxon>Euteleostomi</taxon>
        <taxon>Actinopterygii</taxon>
        <taxon>Neopterygii</taxon>
        <taxon>Teleostei</taxon>
        <taxon>Neoteleostei</taxon>
        <taxon>Acanthomorphata</taxon>
        <taxon>Eupercaria</taxon>
        <taxon>Perciformes</taxon>
        <taxon>Notothenioidei</taxon>
        <taxon>Channichthyidae</taxon>
        <taxon>Champsocephalus</taxon>
    </lineage>
</organism>
<protein>
    <recommendedName>
        <fullName evidence="6">LIM zinc-binding domain-containing protein</fullName>
    </recommendedName>
</protein>
<dbReference type="AlphaFoldDB" id="A0AAN8CFD2"/>
<evidence type="ECO:0000256" key="3">
    <source>
        <dbReference type="ARBA" id="ARBA00023038"/>
    </source>
</evidence>